<evidence type="ECO:0000256" key="1">
    <source>
        <dbReference type="SAM" id="MobiDB-lite"/>
    </source>
</evidence>
<dbReference type="EMBL" id="LLXI01001783">
    <property type="protein sequence ID" value="PKY55135.1"/>
    <property type="molecule type" value="Genomic_DNA"/>
</dbReference>
<proteinExistence type="predicted"/>
<keyword evidence="3" id="KW-1185">Reference proteome</keyword>
<evidence type="ECO:0000313" key="2">
    <source>
        <dbReference type="EMBL" id="PKY55135.1"/>
    </source>
</evidence>
<comment type="caution">
    <text evidence="2">The sequence shown here is derived from an EMBL/GenBank/DDBJ whole genome shotgun (WGS) entry which is preliminary data.</text>
</comment>
<feature type="region of interest" description="Disordered" evidence="1">
    <location>
        <begin position="88"/>
        <end position="121"/>
    </location>
</feature>
<organism evidence="2 3">
    <name type="scientific">Rhizophagus irregularis</name>
    <dbReference type="NCBI Taxonomy" id="588596"/>
    <lineage>
        <taxon>Eukaryota</taxon>
        <taxon>Fungi</taxon>
        <taxon>Fungi incertae sedis</taxon>
        <taxon>Mucoromycota</taxon>
        <taxon>Glomeromycotina</taxon>
        <taxon>Glomeromycetes</taxon>
        <taxon>Glomerales</taxon>
        <taxon>Glomeraceae</taxon>
        <taxon>Rhizophagus</taxon>
    </lineage>
</organism>
<feature type="compositionally biased region" description="Basic and acidic residues" evidence="1">
    <location>
        <begin position="14"/>
        <end position="26"/>
    </location>
</feature>
<evidence type="ECO:0000313" key="3">
    <source>
        <dbReference type="Proteomes" id="UP000234323"/>
    </source>
</evidence>
<feature type="region of interest" description="Disordered" evidence="1">
    <location>
        <begin position="1"/>
        <end position="44"/>
    </location>
</feature>
<sequence>MAHLNEDILFPPVRGEKRLTVEERKSGYASKNQGGTKENLSLKKERDYWEEQTISARNDLKNRKRTNQIVRNDVKRFEELEKKKETSKIDISSKKERKTKSHDRRQKSKKKKSSKQEIKKGKIAEIPASDDEYFDKYFAEQSRDIKFYNFPAYWKDNEIYEMLKKVGYIERLEVKWNYKYRTVRARIRLTKEVEEKFLKGGSNIAIAKNERYYYFRMFDAKMNATAISMNGKHIKN</sequence>
<accession>A0A2I1H8E7</accession>
<gene>
    <name evidence="2" type="ORF">RhiirA4_427288</name>
</gene>
<reference evidence="2 3" key="1">
    <citation type="submission" date="2015-10" db="EMBL/GenBank/DDBJ databases">
        <title>Genome analyses suggest a sexual origin of heterokaryosis in a supposedly ancient asexual fungus.</title>
        <authorList>
            <person name="Ropars J."/>
            <person name="Sedzielewska K."/>
            <person name="Noel J."/>
            <person name="Charron P."/>
            <person name="Farinelli L."/>
            <person name="Marton T."/>
            <person name="Kruger M."/>
            <person name="Pelin A."/>
            <person name="Brachmann A."/>
            <person name="Corradi N."/>
        </authorList>
    </citation>
    <scope>NUCLEOTIDE SEQUENCE [LARGE SCALE GENOMIC DNA]</scope>
    <source>
        <strain evidence="2 3">A4</strain>
    </source>
</reference>
<feature type="compositionally biased region" description="Basic residues" evidence="1">
    <location>
        <begin position="95"/>
        <end position="113"/>
    </location>
</feature>
<dbReference type="VEuPathDB" id="FungiDB:FUN_011154"/>
<dbReference type="VEuPathDB" id="FungiDB:RhiirA1_477735"/>
<name>A0A2I1H8E7_9GLOM</name>
<feature type="compositionally biased region" description="Polar residues" evidence="1">
    <location>
        <begin position="29"/>
        <end position="39"/>
    </location>
</feature>
<dbReference type="AlphaFoldDB" id="A0A2I1H8E7"/>
<dbReference type="Proteomes" id="UP000234323">
    <property type="component" value="Unassembled WGS sequence"/>
</dbReference>
<protein>
    <submittedName>
        <fullName evidence="2">Uncharacterized protein</fullName>
    </submittedName>
</protein>